<evidence type="ECO:0000313" key="2">
    <source>
        <dbReference type="Proteomes" id="UP000039865"/>
    </source>
</evidence>
<keyword evidence="2" id="KW-1185">Reference proteome</keyword>
<dbReference type="InParanoid" id="A0A077ZUX4"/>
<protein>
    <recommendedName>
        <fullName evidence="3">F-box domain-containing protein</fullName>
    </recommendedName>
</protein>
<evidence type="ECO:0008006" key="3">
    <source>
        <dbReference type="Google" id="ProtNLM"/>
    </source>
</evidence>
<accession>A0A077ZUX4</accession>
<name>A0A077ZUX4_STYLE</name>
<sequence length="138" mass="16591">MNLYQFIPPRFIDLFHFQSVIDVIDKYLEPHQVILLNRTCSQIKTKIQENARILNIFQQILINDEYCEFLPRKKLIEWYIKQFKCLEQLRPKQLAIKSLDPEQRENDQILLEELISSMASHCTDLKQLKLEKTPFELV</sequence>
<reference evidence="1 2" key="1">
    <citation type="submission" date="2014-06" db="EMBL/GenBank/DDBJ databases">
        <authorList>
            <person name="Swart Estienne"/>
        </authorList>
    </citation>
    <scope>NUCLEOTIDE SEQUENCE [LARGE SCALE GENOMIC DNA]</scope>
    <source>
        <strain evidence="1 2">130c</strain>
    </source>
</reference>
<organism evidence="1 2">
    <name type="scientific">Stylonychia lemnae</name>
    <name type="common">Ciliate</name>
    <dbReference type="NCBI Taxonomy" id="5949"/>
    <lineage>
        <taxon>Eukaryota</taxon>
        <taxon>Sar</taxon>
        <taxon>Alveolata</taxon>
        <taxon>Ciliophora</taxon>
        <taxon>Intramacronucleata</taxon>
        <taxon>Spirotrichea</taxon>
        <taxon>Stichotrichia</taxon>
        <taxon>Sporadotrichida</taxon>
        <taxon>Oxytrichidae</taxon>
        <taxon>Stylonychinae</taxon>
        <taxon>Stylonychia</taxon>
    </lineage>
</organism>
<dbReference type="Proteomes" id="UP000039865">
    <property type="component" value="Unassembled WGS sequence"/>
</dbReference>
<evidence type="ECO:0000313" key="1">
    <source>
        <dbReference type="EMBL" id="CDW73700.1"/>
    </source>
</evidence>
<dbReference type="AlphaFoldDB" id="A0A077ZUX4"/>
<gene>
    <name evidence="1" type="primary">Contig8160.g8703</name>
    <name evidence="1" type="ORF">STYLEM_2686</name>
</gene>
<dbReference type="EMBL" id="CCKQ01002590">
    <property type="protein sequence ID" value="CDW73700.1"/>
    <property type="molecule type" value="Genomic_DNA"/>
</dbReference>
<proteinExistence type="predicted"/>